<accession>A0ABQ8WRT1</accession>
<keyword evidence="2" id="KW-1185">Reference proteome</keyword>
<organism evidence="1 2">
    <name type="scientific">Penicillium chrysogenum</name>
    <name type="common">Penicillium notatum</name>
    <dbReference type="NCBI Taxonomy" id="5076"/>
    <lineage>
        <taxon>Eukaryota</taxon>
        <taxon>Fungi</taxon>
        <taxon>Dikarya</taxon>
        <taxon>Ascomycota</taxon>
        <taxon>Pezizomycotina</taxon>
        <taxon>Eurotiomycetes</taxon>
        <taxon>Eurotiomycetidae</taxon>
        <taxon>Eurotiales</taxon>
        <taxon>Aspergillaceae</taxon>
        <taxon>Penicillium</taxon>
        <taxon>Penicillium chrysogenum species complex</taxon>
    </lineage>
</organism>
<evidence type="ECO:0000313" key="1">
    <source>
        <dbReference type="EMBL" id="KAJ5274470.1"/>
    </source>
</evidence>
<dbReference type="EMBL" id="JAPVEB010000002">
    <property type="protein sequence ID" value="KAJ5274470.1"/>
    <property type="molecule type" value="Genomic_DNA"/>
</dbReference>
<dbReference type="Proteomes" id="UP001220256">
    <property type="component" value="Unassembled WGS sequence"/>
</dbReference>
<evidence type="ECO:0000313" key="2">
    <source>
        <dbReference type="Proteomes" id="UP001220256"/>
    </source>
</evidence>
<reference evidence="1 2" key="1">
    <citation type="journal article" date="2023" name="IMA Fungus">
        <title>Comparative genomic study of the Penicillium genus elucidates a diverse pangenome and 15 lateral gene transfer events.</title>
        <authorList>
            <person name="Petersen C."/>
            <person name="Sorensen T."/>
            <person name="Nielsen M.R."/>
            <person name="Sondergaard T.E."/>
            <person name="Sorensen J.L."/>
            <person name="Fitzpatrick D.A."/>
            <person name="Frisvad J.C."/>
            <person name="Nielsen K.L."/>
        </authorList>
    </citation>
    <scope>NUCLEOTIDE SEQUENCE [LARGE SCALE GENOMIC DNA]</scope>
    <source>
        <strain evidence="1 2">IBT 3361</strain>
    </source>
</reference>
<sequence>MYMYLAQYRHYTSQVHCQSLKPLEKDESLRDMLGHGLVSGYLTVKPAESARLLSISEEERPLWLLERY</sequence>
<proteinExistence type="predicted"/>
<name>A0ABQ8WRT1_PENCH</name>
<gene>
    <name evidence="1" type="ORF">N7505_003015</name>
</gene>
<protein>
    <submittedName>
        <fullName evidence="1">Uncharacterized protein</fullName>
    </submittedName>
</protein>
<comment type="caution">
    <text evidence="1">The sequence shown here is derived from an EMBL/GenBank/DDBJ whole genome shotgun (WGS) entry which is preliminary data.</text>
</comment>